<dbReference type="PANTHER" id="PTHR42282">
    <property type="entry name" value="PANTOATE KINASE-RELATED"/>
    <property type="match status" value="1"/>
</dbReference>
<dbReference type="SUPFAM" id="SSF54211">
    <property type="entry name" value="Ribosomal protein S5 domain 2-like"/>
    <property type="match status" value="1"/>
</dbReference>
<keyword evidence="1" id="KW-0808">Transferase</keyword>
<organism evidence="3 4">
    <name type="scientific">Halohasta litorea</name>
    <dbReference type="NCBI Taxonomy" id="869891"/>
    <lineage>
        <taxon>Archaea</taxon>
        <taxon>Methanobacteriati</taxon>
        <taxon>Methanobacteriota</taxon>
        <taxon>Stenosarchaea group</taxon>
        <taxon>Halobacteria</taxon>
        <taxon>Halobacteriales</taxon>
        <taxon>Haloferacaceae</taxon>
        <taxon>Halohasta</taxon>
    </lineage>
</organism>
<dbReference type="AlphaFoldDB" id="A0ABD6D3K6"/>
<protein>
    <recommendedName>
        <fullName evidence="1">Pantoate kinase</fullName>
        <shortName evidence="1">PoK</shortName>
        <ecNumber evidence="1">2.7.1.169</ecNumber>
    </recommendedName>
</protein>
<comment type="caution">
    <text evidence="3">The sequence shown here is derived from an EMBL/GenBank/DDBJ whole genome shotgun (WGS) entry which is preliminary data.</text>
</comment>
<comment type="similarity">
    <text evidence="1">Belongs to the GHMP kinase family. PoK subfamily.</text>
</comment>
<feature type="domain" description="GHMP kinase N-terminal" evidence="2">
    <location>
        <begin position="73"/>
        <end position="145"/>
    </location>
</feature>
<dbReference type="InterPro" id="IPR014721">
    <property type="entry name" value="Ribsml_uS5_D2-typ_fold_subgr"/>
</dbReference>
<evidence type="ECO:0000313" key="3">
    <source>
        <dbReference type="EMBL" id="MFD1640642.1"/>
    </source>
</evidence>
<name>A0ABD6D3K6_9EURY</name>
<evidence type="ECO:0000256" key="1">
    <source>
        <dbReference type="HAMAP-Rule" id="MF_02223"/>
    </source>
</evidence>
<dbReference type="RefSeq" id="WP_256394344.1">
    <property type="nucleotide sequence ID" value="NZ_JANHDJ010000001.1"/>
</dbReference>
<comment type="function">
    <text evidence="1">Phosphorylates (R)-pantoate to form (R)-4-phosphopantoate in the CoA biosynthesis pathway.</text>
</comment>
<gene>
    <name evidence="3" type="ORF">ACFSBW_01960</name>
</gene>
<dbReference type="GO" id="GO:0005524">
    <property type="term" value="F:ATP binding"/>
    <property type="evidence" value="ECO:0007669"/>
    <property type="project" value="UniProtKB-KW"/>
</dbReference>
<sequence length="282" mass="28171">MHQPAGRPAATAFVPGHVTGFFSAHPAPDPGAAGSRGAGVALSDGVTVTVTPGSGTRLNGETVDIAPVGTVLDRLGTEASVEAETPLPIGSGFGVSGAVALGTALAANAAFDCGRTENELVEVAHCAEVEAGTGLGDVVAQARGGLPIRLEPGGPRHGTLDGLPARPRIEYVTFGELSTETVLSGDTDRLSAAGAEALDELLAEPTVDRFINTSREFADAAGLLTDDVSEAIEAVEAAGGQAAMAMLGRTVFATGTGLSDAGYEPTVCRVDAAGGRLVDRDA</sequence>
<keyword evidence="1 3" id="KW-0418">Kinase</keyword>
<accession>A0ABD6D3K6</accession>
<keyword evidence="4" id="KW-1185">Reference proteome</keyword>
<dbReference type="PIRSF" id="PIRSF016896">
    <property type="entry name" value="GHMP_arc_MJ0969"/>
    <property type="match status" value="1"/>
</dbReference>
<keyword evidence="1" id="KW-0547">Nucleotide-binding</keyword>
<dbReference type="GO" id="GO:0015937">
    <property type="term" value="P:coenzyme A biosynthetic process"/>
    <property type="evidence" value="ECO:0007669"/>
    <property type="project" value="UniProtKB-UniRule"/>
</dbReference>
<comment type="catalytic activity">
    <reaction evidence="1">
        <text>(R)-pantoate + ATP = (R)-4-phosphopantoate + ADP + H(+)</text>
        <dbReference type="Rhea" id="RHEA:28246"/>
        <dbReference type="ChEBI" id="CHEBI:15378"/>
        <dbReference type="ChEBI" id="CHEBI:15980"/>
        <dbReference type="ChEBI" id="CHEBI:30616"/>
        <dbReference type="ChEBI" id="CHEBI:61294"/>
        <dbReference type="ChEBI" id="CHEBI:456216"/>
        <dbReference type="EC" id="2.7.1.169"/>
    </reaction>
</comment>
<dbReference type="InterPro" id="IPR020568">
    <property type="entry name" value="Ribosomal_Su5_D2-typ_SF"/>
</dbReference>
<dbReference type="InterPro" id="IPR006204">
    <property type="entry name" value="GHMP_kinase_N_dom"/>
</dbReference>
<proteinExistence type="inferred from homology"/>
<comment type="pathway">
    <text evidence="1">Cofactor biosynthesis; coenzyme A biosynthesis.</text>
</comment>
<dbReference type="HAMAP" id="MF_02223">
    <property type="entry name" value="Pantoate_kinase"/>
    <property type="match status" value="1"/>
</dbReference>
<dbReference type="EMBL" id="JBHUDM010000001">
    <property type="protein sequence ID" value="MFD1640642.1"/>
    <property type="molecule type" value="Genomic_DNA"/>
</dbReference>
<reference evidence="3 4" key="1">
    <citation type="journal article" date="2019" name="Int. J. Syst. Evol. Microbiol.">
        <title>The Global Catalogue of Microorganisms (GCM) 10K type strain sequencing project: providing services to taxonomists for standard genome sequencing and annotation.</title>
        <authorList>
            <consortium name="The Broad Institute Genomics Platform"/>
            <consortium name="The Broad Institute Genome Sequencing Center for Infectious Disease"/>
            <person name="Wu L."/>
            <person name="Ma J."/>
        </authorList>
    </citation>
    <scope>NUCLEOTIDE SEQUENCE [LARGE SCALE GENOMIC DNA]</scope>
    <source>
        <strain evidence="3 4">CGMCC 1.10593</strain>
    </source>
</reference>
<evidence type="ECO:0000313" key="4">
    <source>
        <dbReference type="Proteomes" id="UP001597052"/>
    </source>
</evidence>
<dbReference type="PANTHER" id="PTHR42282:SF1">
    <property type="entry name" value="PANTOATE KINASE"/>
    <property type="match status" value="1"/>
</dbReference>
<dbReference type="GO" id="GO:0016301">
    <property type="term" value="F:kinase activity"/>
    <property type="evidence" value="ECO:0007669"/>
    <property type="project" value="UniProtKB-UniRule"/>
</dbReference>
<dbReference type="Pfam" id="PF00288">
    <property type="entry name" value="GHMP_kinases_N"/>
    <property type="match status" value="1"/>
</dbReference>
<dbReference type="EC" id="2.7.1.169" evidence="1"/>
<dbReference type="Gene3D" id="3.30.230.10">
    <property type="match status" value="1"/>
</dbReference>
<evidence type="ECO:0000259" key="2">
    <source>
        <dbReference type="Pfam" id="PF00288"/>
    </source>
</evidence>
<keyword evidence="1" id="KW-0173">Coenzyme A biosynthesis</keyword>
<dbReference type="Proteomes" id="UP001597052">
    <property type="component" value="Unassembled WGS sequence"/>
</dbReference>
<dbReference type="InterPro" id="IPR012043">
    <property type="entry name" value="PoK"/>
</dbReference>
<keyword evidence="1" id="KW-0067">ATP-binding</keyword>